<gene>
    <name evidence="7" type="ORF">K437DRAFT_254569</name>
</gene>
<dbReference type="FunCoup" id="A0A066WNI5">
    <property type="interactions" value="198"/>
</dbReference>
<evidence type="ECO:0000256" key="1">
    <source>
        <dbReference type="ARBA" id="ARBA00004123"/>
    </source>
</evidence>
<proteinExistence type="inferred from homology"/>
<reference evidence="7 8" key="1">
    <citation type="submission" date="2014-05" db="EMBL/GenBank/DDBJ databases">
        <title>Draft genome sequence of a rare smut relative, Tilletiaria anomala UBC 951.</title>
        <authorList>
            <consortium name="DOE Joint Genome Institute"/>
            <person name="Toome M."/>
            <person name="Kuo A."/>
            <person name="Henrissat B."/>
            <person name="Lipzen A."/>
            <person name="Tritt A."/>
            <person name="Yoshinaga Y."/>
            <person name="Zane M."/>
            <person name="Barry K."/>
            <person name="Grigoriev I.V."/>
            <person name="Spatafora J.W."/>
            <person name="Aimea M.C."/>
        </authorList>
    </citation>
    <scope>NUCLEOTIDE SEQUENCE [LARGE SCALE GENOMIC DNA]</scope>
    <source>
        <strain evidence="7 8">UBC 951</strain>
    </source>
</reference>
<keyword evidence="4" id="KW-0539">Nucleus</keyword>
<dbReference type="PANTHER" id="PTHR15938">
    <property type="entry name" value="TBP-1 INTERACTING PROTEIN"/>
    <property type="match status" value="1"/>
</dbReference>
<comment type="caution">
    <text evidence="7">The sequence shown here is derived from an EMBL/GenBank/DDBJ whole genome shotgun (WGS) entry which is preliminary data.</text>
</comment>
<dbReference type="GO" id="GO:0003690">
    <property type="term" value="F:double-stranded DNA binding"/>
    <property type="evidence" value="ECO:0007669"/>
    <property type="project" value="TreeGrafter"/>
</dbReference>
<evidence type="ECO:0000256" key="4">
    <source>
        <dbReference type="ARBA" id="ARBA00023242"/>
    </source>
</evidence>
<dbReference type="PANTHER" id="PTHR15938:SF0">
    <property type="entry name" value="HOMOLOGOUS-PAIRING PROTEIN 2 HOMOLOG"/>
    <property type="match status" value="1"/>
</dbReference>
<dbReference type="GO" id="GO:0000709">
    <property type="term" value="P:meiotic joint molecule formation"/>
    <property type="evidence" value="ECO:0007669"/>
    <property type="project" value="TreeGrafter"/>
</dbReference>
<comment type="subcellular location">
    <subcellularLocation>
        <location evidence="1">Nucleus</location>
    </subcellularLocation>
</comment>
<dbReference type="InParanoid" id="A0A066WNI5"/>
<organism evidence="7 8">
    <name type="scientific">Tilletiaria anomala (strain ATCC 24038 / CBS 436.72 / UBC 951)</name>
    <dbReference type="NCBI Taxonomy" id="1037660"/>
    <lineage>
        <taxon>Eukaryota</taxon>
        <taxon>Fungi</taxon>
        <taxon>Dikarya</taxon>
        <taxon>Basidiomycota</taxon>
        <taxon>Ustilaginomycotina</taxon>
        <taxon>Exobasidiomycetes</taxon>
        <taxon>Georgefischeriales</taxon>
        <taxon>Tilletiariaceae</taxon>
        <taxon>Tilletiaria</taxon>
    </lineage>
</organism>
<dbReference type="InterPro" id="IPR036388">
    <property type="entry name" value="WH-like_DNA-bd_sf"/>
</dbReference>
<name>A0A066WNI5_TILAU</name>
<feature type="domain" description="Homologous-pairing protein 2 winged helix" evidence="6">
    <location>
        <begin position="5"/>
        <end position="65"/>
    </location>
</feature>
<dbReference type="EMBL" id="JMSN01000013">
    <property type="protein sequence ID" value="KDN52185.1"/>
    <property type="molecule type" value="Genomic_DNA"/>
</dbReference>
<dbReference type="GO" id="GO:0120231">
    <property type="term" value="C:DNA recombinase auxiliary factor complex"/>
    <property type="evidence" value="ECO:0007669"/>
    <property type="project" value="TreeGrafter"/>
</dbReference>
<dbReference type="Pfam" id="PF07106">
    <property type="entry name" value="WHD_TBPIP"/>
    <property type="match status" value="1"/>
</dbReference>
<keyword evidence="3" id="KW-0233">DNA recombination</keyword>
<evidence type="ECO:0000313" key="7">
    <source>
        <dbReference type="EMBL" id="KDN52185.1"/>
    </source>
</evidence>
<sequence>MTSVAEELILTYMRQQNRPFALTDVHLNLKGAVTKPAAQKALLALADSGKLLKKEYGKSLLFLVKQNSLETLDKDGLTALGQETALKKQELIETKKLLAARQAEAETVAASPSNTQLVEQVALATAHCTALEKQLAELKSSGAKPMTDEEVAVYDKSLDFWRKAWISRRKAVKDLLVMVSDALGKEEVASIMDQFSITLEEDTEAEEQFVQNEPR</sequence>
<evidence type="ECO:0000259" key="6">
    <source>
        <dbReference type="Pfam" id="PF07106"/>
    </source>
</evidence>
<evidence type="ECO:0000313" key="8">
    <source>
        <dbReference type="Proteomes" id="UP000027361"/>
    </source>
</evidence>
<evidence type="ECO:0000256" key="5">
    <source>
        <dbReference type="ARBA" id="ARBA00023254"/>
    </source>
</evidence>
<evidence type="ECO:0000256" key="3">
    <source>
        <dbReference type="ARBA" id="ARBA00023172"/>
    </source>
</evidence>
<dbReference type="Gene3D" id="1.10.10.10">
    <property type="entry name" value="Winged helix-like DNA-binding domain superfamily/Winged helix DNA-binding domain"/>
    <property type="match status" value="1"/>
</dbReference>
<protein>
    <submittedName>
        <fullName evidence="7">TBPIP-domain-containing protein</fullName>
    </submittedName>
</protein>
<dbReference type="STRING" id="1037660.A0A066WNI5"/>
<dbReference type="GO" id="GO:0010774">
    <property type="term" value="P:meiotic strand invasion involved in reciprocal meiotic recombination"/>
    <property type="evidence" value="ECO:0007669"/>
    <property type="project" value="TreeGrafter"/>
</dbReference>
<accession>A0A066WNI5</accession>
<dbReference type="Proteomes" id="UP000027361">
    <property type="component" value="Unassembled WGS sequence"/>
</dbReference>
<comment type="similarity">
    <text evidence="2">Belongs to the HOP2 family.</text>
</comment>
<keyword evidence="8" id="KW-1185">Reference proteome</keyword>
<dbReference type="HOGENOM" id="CLU_063266_3_1_1"/>
<dbReference type="InterPro" id="IPR010776">
    <property type="entry name" value="Hop2_WH_dom"/>
</dbReference>
<dbReference type="RefSeq" id="XP_013245028.1">
    <property type="nucleotide sequence ID" value="XM_013389574.1"/>
</dbReference>
<evidence type="ECO:0000256" key="2">
    <source>
        <dbReference type="ARBA" id="ARBA00007922"/>
    </source>
</evidence>
<dbReference type="AlphaFoldDB" id="A0A066WNI5"/>
<dbReference type="OrthoDB" id="272266at2759"/>
<dbReference type="GO" id="GO:0120230">
    <property type="term" value="F:recombinase activator activity"/>
    <property type="evidence" value="ECO:0007669"/>
    <property type="project" value="TreeGrafter"/>
</dbReference>
<dbReference type="GO" id="GO:0007129">
    <property type="term" value="P:homologous chromosome pairing at meiosis"/>
    <property type="evidence" value="ECO:0007669"/>
    <property type="project" value="TreeGrafter"/>
</dbReference>
<dbReference type="GeneID" id="25263910"/>
<keyword evidence="5" id="KW-0469">Meiosis</keyword>
<dbReference type="GO" id="GO:0000794">
    <property type="term" value="C:condensed nuclear chromosome"/>
    <property type="evidence" value="ECO:0007669"/>
    <property type="project" value="TreeGrafter"/>
</dbReference>